<dbReference type="EMBL" id="UZAG01001022">
    <property type="protein sequence ID" value="VDO10174.1"/>
    <property type="molecule type" value="Genomic_DNA"/>
</dbReference>
<proteinExistence type="predicted"/>
<keyword evidence="2" id="KW-1185">Reference proteome</keyword>
<sequence length="75" mass="8845">MLKSVFPRRSKKRPLEHVTNDSGNFLNKADGEDEVINKFWLANFMKIYLLDHLRLSFCHDKKLSKESLRLVILAE</sequence>
<reference evidence="3" key="1">
    <citation type="submission" date="2017-02" db="UniProtKB">
        <authorList>
            <consortium name="WormBaseParasite"/>
        </authorList>
    </citation>
    <scope>IDENTIFICATION</scope>
</reference>
<organism evidence="3">
    <name type="scientific">Brugia timori</name>
    <dbReference type="NCBI Taxonomy" id="42155"/>
    <lineage>
        <taxon>Eukaryota</taxon>
        <taxon>Metazoa</taxon>
        <taxon>Ecdysozoa</taxon>
        <taxon>Nematoda</taxon>
        <taxon>Chromadorea</taxon>
        <taxon>Rhabditida</taxon>
        <taxon>Spirurina</taxon>
        <taxon>Spiruromorpha</taxon>
        <taxon>Filarioidea</taxon>
        <taxon>Onchocercidae</taxon>
        <taxon>Brugia</taxon>
    </lineage>
</organism>
<evidence type="ECO:0000313" key="1">
    <source>
        <dbReference type="EMBL" id="VDO10174.1"/>
    </source>
</evidence>
<gene>
    <name evidence="1" type="ORF">BTMF_LOCUS1412</name>
</gene>
<accession>A0A0R3Q6Y0</accession>
<dbReference type="STRING" id="42155.A0A0R3Q6Y0"/>
<name>A0A0R3Q6Y0_9BILA</name>
<evidence type="ECO:0000313" key="2">
    <source>
        <dbReference type="Proteomes" id="UP000280834"/>
    </source>
</evidence>
<dbReference type="Proteomes" id="UP000280834">
    <property type="component" value="Unassembled WGS sequence"/>
</dbReference>
<protein>
    <submittedName>
        <fullName evidence="3">Ovule protein</fullName>
    </submittedName>
</protein>
<reference evidence="1 2" key="2">
    <citation type="submission" date="2018-11" db="EMBL/GenBank/DDBJ databases">
        <authorList>
            <consortium name="Pathogen Informatics"/>
        </authorList>
    </citation>
    <scope>NUCLEOTIDE SEQUENCE [LARGE SCALE GENOMIC DNA]</scope>
</reference>
<evidence type="ECO:0000313" key="3">
    <source>
        <dbReference type="WBParaSite" id="BTMF_0000208401-mRNA-1"/>
    </source>
</evidence>
<dbReference type="AlphaFoldDB" id="A0A0R3Q6Y0"/>
<dbReference type="WBParaSite" id="BTMF_0000208401-mRNA-1">
    <property type="protein sequence ID" value="BTMF_0000208401-mRNA-1"/>
    <property type="gene ID" value="BTMF_0000208401"/>
</dbReference>